<dbReference type="EMBL" id="VMNH01000005">
    <property type="protein sequence ID" value="TVO76997.1"/>
    <property type="molecule type" value="Genomic_DNA"/>
</dbReference>
<comment type="catalytic activity">
    <reaction evidence="8 11">
        <text>an N-terminal (5-L-glutamyl)-[peptide] + an alpha-amino acid = 5-L-glutamyl amino acid + an N-terminal L-alpha-aminoacyl-[peptide]</text>
        <dbReference type="Rhea" id="RHEA:23904"/>
        <dbReference type="Rhea" id="RHEA-COMP:9780"/>
        <dbReference type="Rhea" id="RHEA-COMP:9795"/>
        <dbReference type="ChEBI" id="CHEBI:77644"/>
        <dbReference type="ChEBI" id="CHEBI:78597"/>
        <dbReference type="ChEBI" id="CHEBI:78599"/>
        <dbReference type="ChEBI" id="CHEBI:78608"/>
        <dbReference type="EC" id="2.3.2.2"/>
    </reaction>
</comment>
<comment type="catalytic activity">
    <reaction evidence="2 11">
        <text>glutathione + H2O = L-cysteinylglycine + L-glutamate</text>
        <dbReference type="Rhea" id="RHEA:28807"/>
        <dbReference type="ChEBI" id="CHEBI:15377"/>
        <dbReference type="ChEBI" id="CHEBI:29985"/>
        <dbReference type="ChEBI" id="CHEBI:57925"/>
        <dbReference type="ChEBI" id="CHEBI:61694"/>
        <dbReference type="EC" id="3.4.19.13"/>
    </reaction>
</comment>
<organism evidence="12 13">
    <name type="scientific">Sedimenticola selenatireducens</name>
    <dbReference type="NCBI Taxonomy" id="191960"/>
    <lineage>
        <taxon>Bacteria</taxon>
        <taxon>Pseudomonadati</taxon>
        <taxon>Pseudomonadota</taxon>
        <taxon>Gammaproteobacteria</taxon>
        <taxon>Chromatiales</taxon>
        <taxon>Sedimenticolaceae</taxon>
        <taxon>Sedimenticola</taxon>
    </lineage>
</organism>
<evidence type="ECO:0000256" key="2">
    <source>
        <dbReference type="ARBA" id="ARBA00001089"/>
    </source>
</evidence>
<dbReference type="SUPFAM" id="SSF56235">
    <property type="entry name" value="N-terminal nucleophile aminohydrolases (Ntn hydrolases)"/>
    <property type="match status" value="1"/>
</dbReference>
<dbReference type="EC" id="3.4.19.13" evidence="11"/>
<gene>
    <name evidence="12" type="primary">ggt</name>
    <name evidence="12" type="ORF">FHP88_06130</name>
</gene>
<comment type="similarity">
    <text evidence="3 11">Belongs to the gamma-glutamyltransferase family.</text>
</comment>
<protein>
    <recommendedName>
        <fullName evidence="11">Glutathione hydrolase proenzyme</fullName>
        <ecNumber evidence="11">2.3.2.2</ecNumber>
        <ecNumber evidence="11">3.4.19.13</ecNumber>
    </recommendedName>
    <component>
        <recommendedName>
            <fullName evidence="11">Glutathione hydrolase large chain</fullName>
        </recommendedName>
    </component>
    <component>
        <recommendedName>
            <fullName evidence="11">Glutathione hydrolase small chain</fullName>
        </recommendedName>
    </component>
</protein>
<comment type="subunit">
    <text evidence="11">This enzyme consists of two polypeptide chains, which are synthesized in precursor form from a single polypeptide.</text>
</comment>
<evidence type="ECO:0000313" key="13">
    <source>
        <dbReference type="Proteomes" id="UP000316649"/>
    </source>
</evidence>
<evidence type="ECO:0000256" key="11">
    <source>
        <dbReference type="RuleBase" id="RU368036"/>
    </source>
</evidence>
<comment type="PTM">
    <text evidence="11">Cleaved by autocatalysis into a large and a small subunit.</text>
</comment>
<dbReference type="PANTHER" id="PTHR43199:SF1">
    <property type="entry name" value="GLUTATHIONE HYDROLASE PROENZYME"/>
    <property type="match status" value="1"/>
</dbReference>
<dbReference type="InterPro" id="IPR000101">
    <property type="entry name" value="GGT_peptidase"/>
</dbReference>
<keyword evidence="6 11" id="KW-0865">Zymogen</keyword>
<dbReference type="EC" id="2.3.2.2" evidence="11"/>
<comment type="pathway">
    <text evidence="11">Sulfur metabolism; glutathione metabolism.</text>
</comment>
<feature type="binding site" evidence="10">
    <location>
        <position position="381"/>
    </location>
    <ligand>
        <name>L-glutamate</name>
        <dbReference type="ChEBI" id="CHEBI:29985"/>
    </ligand>
</feature>
<dbReference type="PRINTS" id="PR01210">
    <property type="entry name" value="GGTRANSPTASE"/>
</dbReference>
<keyword evidence="11" id="KW-0317">Glutathione biosynthesis</keyword>
<dbReference type="PANTHER" id="PTHR43199">
    <property type="entry name" value="GLUTATHIONE HYDROLASE"/>
    <property type="match status" value="1"/>
</dbReference>
<evidence type="ECO:0000256" key="10">
    <source>
        <dbReference type="PIRSR" id="PIRSR600101-2"/>
    </source>
</evidence>
<dbReference type="OrthoDB" id="5297205at2"/>
<dbReference type="Gene3D" id="3.60.20.40">
    <property type="match status" value="1"/>
</dbReference>
<reference evidence="12 13" key="1">
    <citation type="submission" date="2019-07" db="EMBL/GenBank/DDBJ databases">
        <title>The pathways for chlorine oxyanion respiration interact through the shared metabolite chlorate.</title>
        <authorList>
            <person name="Barnum T.P."/>
            <person name="Cheng Y."/>
            <person name="Hill K.A."/>
            <person name="Lucas L.N."/>
            <person name="Carlson H.K."/>
            <person name="Coates J.D."/>
        </authorList>
    </citation>
    <scope>NUCLEOTIDE SEQUENCE [LARGE SCALE GENOMIC DNA]</scope>
    <source>
        <strain evidence="12 13">BK-1</strain>
    </source>
</reference>
<comment type="catalytic activity">
    <reaction evidence="1 11">
        <text>an S-substituted glutathione + H2O = an S-substituted L-cysteinylglycine + L-glutamate</text>
        <dbReference type="Rhea" id="RHEA:59468"/>
        <dbReference type="ChEBI" id="CHEBI:15377"/>
        <dbReference type="ChEBI" id="CHEBI:29985"/>
        <dbReference type="ChEBI" id="CHEBI:90779"/>
        <dbReference type="ChEBI" id="CHEBI:143103"/>
        <dbReference type="EC" id="3.4.19.13"/>
    </reaction>
</comment>
<name>A0A557SHV0_9GAMM</name>
<evidence type="ECO:0000256" key="6">
    <source>
        <dbReference type="ARBA" id="ARBA00023145"/>
    </source>
</evidence>
<dbReference type="RefSeq" id="WP_144358126.1">
    <property type="nucleotide sequence ID" value="NZ_VMNH01000005.1"/>
</dbReference>
<sequence length="519" mass="56514">MKSSAGVVAAGHEVTANAAKEILRVGGNAFDAALAALFASCVAEPVLASLGGGGFLMAQTKNERPTLYDFFVQTPHSRPTEQDLDFYPIVADFGTVQQEFHIGMGSIATPGTIKGIFNIHRDLCKMPLREIIQPACEAARKGIKVNSFQHHIADLVSPIIKSTPDALRLHECSQRPGEIAQSNDVVINSEMADGFEILAHEGEALFYQGEMGRLLTNTCRDHGGCLSPADLQSYSVEQRKPLELGYHHARLFTNPPPSVGGILIAFTLSLLEAEKLGKYNANSIHHLQRIGHAMQLTHELRNTRAIGSTDDLSTDLEILDNEFLSSYRDTMRNHKAFSRGTTQVSVADRFGNMASMTLSNGEGSGYVLPGCGIMLNNMLGEEDLNPKGFHQWPRNSRIASMMAPTLVVTNDGQVIATGSGGSNRIRSAIMQVLVNLIDFNMPIEEAVEQSRMHYENDLLNIEPGPVEAVVAELRTQFPQVNLWSHKSLFYGGAHSVMRNKNGVLSGSGDSRRGGVCYTL</sequence>
<keyword evidence="4 11" id="KW-0808">Transferase</keyword>
<dbReference type="UniPathway" id="UPA00204"/>
<dbReference type="InterPro" id="IPR029055">
    <property type="entry name" value="Ntn_hydrolases_N"/>
</dbReference>
<keyword evidence="13" id="KW-1185">Reference proteome</keyword>
<evidence type="ECO:0000256" key="7">
    <source>
        <dbReference type="ARBA" id="ARBA00023315"/>
    </source>
</evidence>
<dbReference type="Gene3D" id="1.10.246.130">
    <property type="match status" value="1"/>
</dbReference>
<dbReference type="Pfam" id="PF01019">
    <property type="entry name" value="G_glu_transpept"/>
    <property type="match status" value="1"/>
</dbReference>
<dbReference type="Proteomes" id="UP000316649">
    <property type="component" value="Unassembled WGS sequence"/>
</dbReference>
<dbReference type="NCBIfam" id="TIGR00066">
    <property type="entry name" value="g_glut_trans"/>
    <property type="match status" value="1"/>
</dbReference>
<evidence type="ECO:0000313" key="12">
    <source>
        <dbReference type="EMBL" id="TVO76997.1"/>
    </source>
</evidence>
<dbReference type="AlphaFoldDB" id="A0A557SHV0"/>
<dbReference type="InterPro" id="IPR043138">
    <property type="entry name" value="GGT_lsub"/>
</dbReference>
<keyword evidence="5 11" id="KW-0378">Hydrolase</keyword>
<evidence type="ECO:0000256" key="5">
    <source>
        <dbReference type="ARBA" id="ARBA00022801"/>
    </source>
</evidence>
<accession>A0A557SHV0</accession>
<evidence type="ECO:0000256" key="3">
    <source>
        <dbReference type="ARBA" id="ARBA00009381"/>
    </source>
</evidence>
<proteinExistence type="inferred from homology"/>
<dbReference type="InterPro" id="IPR051792">
    <property type="entry name" value="GGT_bact"/>
</dbReference>
<dbReference type="GO" id="GO:0006751">
    <property type="term" value="P:glutathione catabolic process"/>
    <property type="evidence" value="ECO:0007669"/>
    <property type="project" value="UniProtKB-UniRule"/>
</dbReference>
<evidence type="ECO:0000256" key="9">
    <source>
        <dbReference type="PIRSR" id="PIRSR600101-1"/>
    </source>
</evidence>
<comment type="caution">
    <text evidence="12">The sequence shown here is derived from an EMBL/GenBank/DDBJ whole genome shotgun (WGS) entry which is preliminary data.</text>
</comment>
<dbReference type="InterPro" id="IPR043137">
    <property type="entry name" value="GGT_ssub_C"/>
</dbReference>
<dbReference type="GO" id="GO:0036374">
    <property type="term" value="F:glutathione hydrolase activity"/>
    <property type="evidence" value="ECO:0007669"/>
    <property type="project" value="UniProtKB-UniRule"/>
</dbReference>
<evidence type="ECO:0000256" key="8">
    <source>
        <dbReference type="ARBA" id="ARBA00047417"/>
    </source>
</evidence>
<evidence type="ECO:0000256" key="1">
    <source>
        <dbReference type="ARBA" id="ARBA00001049"/>
    </source>
</evidence>
<dbReference type="GO" id="GO:0006750">
    <property type="term" value="P:glutathione biosynthetic process"/>
    <property type="evidence" value="ECO:0007669"/>
    <property type="project" value="UniProtKB-KW"/>
</dbReference>
<evidence type="ECO:0000256" key="4">
    <source>
        <dbReference type="ARBA" id="ARBA00022679"/>
    </source>
</evidence>
<feature type="binding site" evidence="10">
    <location>
        <position position="422"/>
    </location>
    <ligand>
        <name>L-glutamate</name>
        <dbReference type="ChEBI" id="CHEBI:29985"/>
    </ligand>
</feature>
<dbReference type="GO" id="GO:0103068">
    <property type="term" value="F:leukotriene C4 gamma-glutamyl transferase activity"/>
    <property type="evidence" value="ECO:0007669"/>
    <property type="project" value="UniProtKB-EC"/>
</dbReference>
<keyword evidence="7 11" id="KW-0012">Acyltransferase</keyword>
<feature type="active site" description="Nucleophile" evidence="9">
    <location>
        <position position="341"/>
    </location>
</feature>